<dbReference type="Pfam" id="PF13384">
    <property type="entry name" value="HTH_23"/>
    <property type="match status" value="1"/>
</dbReference>
<organism evidence="2 3">
    <name type="scientific">Phytophthora megakarya</name>
    <dbReference type="NCBI Taxonomy" id="4795"/>
    <lineage>
        <taxon>Eukaryota</taxon>
        <taxon>Sar</taxon>
        <taxon>Stramenopiles</taxon>
        <taxon>Oomycota</taxon>
        <taxon>Peronosporomycetes</taxon>
        <taxon>Peronosporales</taxon>
        <taxon>Peronosporaceae</taxon>
        <taxon>Phytophthora</taxon>
    </lineage>
</organism>
<evidence type="ECO:0000313" key="2">
    <source>
        <dbReference type="EMBL" id="OWY97375.1"/>
    </source>
</evidence>
<evidence type="ECO:0000256" key="1">
    <source>
        <dbReference type="SAM" id="Phobius"/>
    </source>
</evidence>
<proteinExistence type="predicted"/>
<dbReference type="AlphaFoldDB" id="A0A225UVD4"/>
<gene>
    <name evidence="2" type="ORF">PHMEG_00032109</name>
</gene>
<name>A0A225UVD4_9STRA</name>
<sequence>MTYSGDLRWRAIILVYIYGMDSAIVGTIFGRHERSVRRWISKFEKNGTPCNTPTRLERSSNWPREVILFV</sequence>
<evidence type="ECO:0008006" key="4">
    <source>
        <dbReference type="Google" id="ProtNLM"/>
    </source>
</evidence>
<keyword evidence="1" id="KW-0472">Membrane</keyword>
<evidence type="ECO:0000313" key="3">
    <source>
        <dbReference type="Proteomes" id="UP000198211"/>
    </source>
</evidence>
<feature type="transmembrane region" description="Helical" evidence="1">
    <location>
        <begin position="12"/>
        <end position="30"/>
    </location>
</feature>
<dbReference type="OrthoDB" id="128570at2759"/>
<keyword evidence="1" id="KW-1133">Transmembrane helix</keyword>
<reference evidence="3" key="1">
    <citation type="submission" date="2017-03" db="EMBL/GenBank/DDBJ databases">
        <title>Phytopthora megakarya and P. palmivora, two closely related causual agents of cacao black pod achieved similar genome size and gene model numbers by different mechanisms.</title>
        <authorList>
            <person name="Ali S."/>
            <person name="Shao J."/>
            <person name="Larry D.J."/>
            <person name="Kronmiller B."/>
            <person name="Shen D."/>
            <person name="Strem M.D."/>
            <person name="Melnick R.L."/>
            <person name="Guiltinan M.J."/>
            <person name="Tyler B.M."/>
            <person name="Meinhardt L.W."/>
            <person name="Bailey B.A."/>
        </authorList>
    </citation>
    <scope>NUCLEOTIDE SEQUENCE [LARGE SCALE GENOMIC DNA]</scope>
    <source>
        <strain evidence="3">zdho120</strain>
    </source>
</reference>
<accession>A0A225UVD4</accession>
<protein>
    <recommendedName>
        <fullName evidence="4">Helix-turn-helix domain-containing protein</fullName>
    </recommendedName>
</protein>
<dbReference type="Proteomes" id="UP000198211">
    <property type="component" value="Unassembled WGS sequence"/>
</dbReference>
<dbReference type="STRING" id="4795.A0A225UVD4"/>
<comment type="caution">
    <text evidence="2">The sequence shown here is derived from an EMBL/GenBank/DDBJ whole genome shotgun (WGS) entry which is preliminary data.</text>
</comment>
<dbReference type="EMBL" id="NBNE01010529">
    <property type="protein sequence ID" value="OWY97375.1"/>
    <property type="molecule type" value="Genomic_DNA"/>
</dbReference>
<keyword evidence="3" id="KW-1185">Reference proteome</keyword>
<keyword evidence="1" id="KW-0812">Transmembrane</keyword>